<accession>A0A6I9WHR4</accession>
<dbReference type="OrthoDB" id="8195095at2759"/>
<dbReference type="KEGG" id="pbar:105428308"/>
<name>A0A6I9WHR4_9HYME</name>
<protein>
    <submittedName>
        <fullName evidence="2">Uncharacterized protein LOC105428308</fullName>
    </submittedName>
</protein>
<dbReference type="RefSeq" id="XP_011638849.1">
    <property type="nucleotide sequence ID" value="XM_011640547.2"/>
</dbReference>
<keyword evidence="1" id="KW-1185">Reference proteome</keyword>
<organism evidence="1 2">
    <name type="scientific">Pogonomyrmex barbatus</name>
    <name type="common">red harvester ant</name>
    <dbReference type="NCBI Taxonomy" id="144034"/>
    <lineage>
        <taxon>Eukaryota</taxon>
        <taxon>Metazoa</taxon>
        <taxon>Ecdysozoa</taxon>
        <taxon>Arthropoda</taxon>
        <taxon>Hexapoda</taxon>
        <taxon>Insecta</taxon>
        <taxon>Pterygota</taxon>
        <taxon>Neoptera</taxon>
        <taxon>Endopterygota</taxon>
        <taxon>Hymenoptera</taxon>
        <taxon>Apocrita</taxon>
        <taxon>Aculeata</taxon>
        <taxon>Formicoidea</taxon>
        <taxon>Formicidae</taxon>
        <taxon>Myrmicinae</taxon>
        <taxon>Pogonomyrmex</taxon>
    </lineage>
</organism>
<dbReference type="AlphaFoldDB" id="A0A6I9WHR4"/>
<evidence type="ECO:0000313" key="1">
    <source>
        <dbReference type="Proteomes" id="UP000504615"/>
    </source>
</evidence>
<gene>
    <name evidence="2" type="primary">LOC105428308</name>
</gene>
<proteinExistence type="predicted"/>
<dbReference type="Proteomes" id="UP000504615">
    <property type="component" value="Unplaced"/>
</dbReference>
<sequence length="429" mass="49530">MVDEHAQAISVANRYFVLVDGMISGFKDHLAEDVVLKWFGQTISGKENVAVFLLSNKMKSFHTFSNIIPISGPITYEEKWPNWKIKRPLDQNANSETYTNNYFREALACTSHVTEKSTTHENLIDCNKKGDANDTTFVHDEKACNKYEFDVEKYIDKLKIVNNNNANPNEFNADANAEIDKYQSNDLHGNDLYNLFEPEITSQSIVKKIHNINRIKLKEEMAPTIRAINRECGQGDEPVATEANATKYLEASGEIKFVRLGTQSDSPFLYHWSKLWRKKIWKRECKLQIAYSLLTDKDSPKIIKKDYAQENINSISNLSVCHDKVQKSKLPSLEEAIQVSNTLIRDVNYFGGYLQPLNFFEDRKNFLKSFETEMMKKNSSVHTCAHYVDNKLIFDFSNKKPLNVTYLIHKIVYTKVSRENGFNNMKQQI</sequence>
<dbReference type="GeneID" id="105428308"/>
<evidence type="ECO:0000313" key="2">
    <source>
        <dbReference type="RefSeq" id="XP_011638849.1"/>
    </source>
</evidence>
<reference evidence="2" key="1">
    <citation type="submission" date="2025-08" db="UniProtKB">
        <authorList>
            <consortium name="RefSeq"/>
        </authorList>
    </citation>
    <scope>IDENTIFICATION</scope>
</reference>